<organism evidence="2">
    <name type="scientific">Cyprideis torosa</name>
    <dbReference type="NCBI Taxonomy" id="163714"/>
    <lineage>
        <taxon>Eukaryota</taxon>
        <taxon>Metazoa</taxon>
        <taxon>Ecdysozoa</taxon>
        <taxon>Arthropoda</taxon>
        <taxon>Crustacea</taxon>
        <taxon>Oligostraca</taxon>
        <taxon>Ostracoda</taxon>
        <taxon>Podocopa</taxon>
        <taxon>Podocopida</taxon>
        <taxon>Cytherocopina</taxon>
        <taxon>Cytheroidea</taxon>
        <taxon>Cytherideidae</taxon>
        <taxon>Cyprideis</taxon>
    </lineage>
</organism>
<evidence type="ECO:0000313" key="2">
    <source>
        <dbReference type="EMBL" id="CAD7232153.1"/>
    </source>
</evidence>
<feature type="region of interest" description="Disordered" evidence="1">
    <location>
        <begin position="1"/>
        <end position="60"/>
    </location>
</feature>
<dbReference type="AlphaFoldDB" id="A0A7R8ZRZ3"/>
<protein>
    <submittedName>
        <fullName evidence="2">Uncharacterized protein</fullName>
    </submittedName>
</protein>
<feature type="non-terminal residue" evidence="2">
    <location>
        <position position="1"/>
    </location>
</feature>
<feature type="compositionally biased region" description="Basic and acidic residues" evidence="1">
    <location>
        <begin position="16"/>
        <end position="27"/>
    </location>
</feature>
<sequence>MSDRGSQEETPGVDEESPHLKRMRIEETATQTTTIATVEDNVTDIPRSATSSPTFPPTQQ</sequence>
<accession>A0A7R8ZRZ3</accession>
<dbReference type="EMBL" id="OB664309">
    <property type="protein sequence ID" value="CAD7232153.1"/>
    <property type="molecule type" value="Genomic_DNA"/>
</dbReference>
<proteinExistence type="predicted"/>
<reference evidence="2" key="1">
    <citation type="submission" date="2020-11" db="EMBL/GenBank/DDBJ databases">
        <authorList>
            <person name="Tran Van P."/>
        </authorList>
    </citation>
    <scope>NUCLEOTIDE SEQUENCE</scope>
</reference>
<evidence type="ECO:0000256" key="1">
    <source>
        <dbReference type="SAM" id="MobiDB-lite"/>
    </source>
</evidence>
<feature type="compositionally biased region" description="Low complexity" evidence="1">
    <location>
        <begin position="28"/>
        <end position="37"/>
    </location>
</feature>
<name>A0A7R8ZRZ3_9CRUS</name>
<gene>
    <name evidence="2" type="ORF">CTOB1V02_LOCUS9994</name>
</gene>